<reference evidence="1 2" key="2">
    <citation type="journal article" date="2022" name="Mol. Ecol. Resour.">
        <title>The genomes of chicory, endive, great burdock and yacon provide insights into Asteraceae paleo-polyploidization history and plant inulin production.</title>
        <authorList>
            <person name="Fan W."/>
            <person name="Wang S."/>
            <person name="Wang H."/>
            <person name="Wang A."/>
            <person name="Jiang F."/>
            <person name="Liu H."/>
            <person name="Zhao H."/>
            <person name="Xu D."/>
            <person name="Zhang Y."/>
        </authorList>
    </citation>
    <scope>NUCLEOTIDE SEQUENCE [LARGE SCALE GENOMIC DNA]</scope>
    <source>
        <strain evidence="2">cv. Punajuju</strain>
        <tissue evidence="1">Leaves</tissue>
    </source>
</reference>
<dbReference type="Proteomes" id="UP001055811">
    <property type="component" value="Linkage Group LG08"/>
</dbReference>
<dbReference type="EMBL" id="CM042016">
    <property type="protein sequence ID" value="KAI3699980.1"/>
    <property type="molecule type" value="Genomic_DNA"/>
</dbReference>
<evidence type="ECO:0000313" key="2">
    <source>
        <dbReference type="Proteomes" id="UP001055811"/>
    </source>
</evidence>
<gene>
    <name evidence="1" type="ORF">L2E82_44590</name>
</gene>
<proteinExistence type="predicted"/>
<keyword evidence="2" id="KW-1185">Reference proteome</keyword>
<evidence type="ECO:0000313" key="1">
    <source>
        <dbReference type="EMBL" id="KAI3699980.1"/>
    </source>
</evidence>
<name>A0ACB8ZQQ2_CICIN</name>
<organism evidence="1 2">
    <name type="scientific">Cichorium intybus</name>
    <name type="common">Chicory</name>
    <dbReference type="NCBI Taxonomy" id="13427"/>
    <lineage>
        <taxon>Eukaryota</taxon>
        <taxon>Viridiplantae</taxon>
        <taxon>Streptophyta</taxon>
        <taxon>Embryophyta</taxon>
        <taxon>Tracheophyta</taxon>
        <taxon>Spermatophyta</taxon>
        <taxon>Magnoliopsida</taxon>
        <taxon>eudicotyledons</taxon>
        <taxon>Gunneridae</taxon>
        <taxon>Pentapetalae</taxon>
        <taxon>asterids</taxon>
        <taxon>campanulids</taxon>
        <taxon>Asterales</taxon>
        <taxon>Asteraceae</taxon>
        <taxon>Cichorioideae</taxon>
        <taxon>Cichorieae</taxon>
        <taxon>Cichoriinae</taxon>
        <taxon>Cichorium</taxon>
    </lineage>
</organism>
<accession>A0ACB8ZQQ2</accession>
<comment type="caution">
    <text evidence="1">The sequence shown here is derived from an EMBL/GenBank/DDBJ whole genome shotgun (WGS) entry which is preliminary data.</text>
</comment>
<protein>
    <submittedName>
        <fullName evidence="1">Uncharacterized protein</fullName>
    </submittedName>
</protein>
<sequence>MNIAENLQQKWVKMNSVYNITSNPTVDTLKRALLAVLEPDKWNSAATVETLKRVPSVVWDLCIRLFDRASLMYQKRDELSHNWFHGVQPYLKAEYLQQKWNQMDAKYKVTEIAADVFSQVYSNVENFFGYMAHSINTALPPETRNEQIRHWLYVAGLCLLAYIGLRVCLGCFSCIFWCFASIFKYLFMFITSIVGFIFWCMSSIVKLCFYPVSAIFRCFCFGGKSAVKLMKAPGRPTMMIARVVFEADPQGYFANLRGKR</sequence>
<reference evidence="2" key="1">
    <citation type="journal article" date="2022" name="Mol. Ecol. Resour.">
        <title>The genomes of chicory, endive, great burdock and yacon provide insights into Asteraceae palaeo-polyploidization history and plant inulin production.</title>
        <authorList>
            <person name="Fan W."/>
            <person name="Wang S."/>
            <person name="Wang H."/>
            <person name="Wang A."/>
            <person name="Jiang F."/>
            <person name="Liu H."/>
            <person name="Zhao H."/>
            <person name="Xu D."/>
            <person name="Zhang Y."/>
        </authorList>
    </citation>
    <scope>NUCLEOTIDE SEQUENCE [LARGE SCALE GENOMIC DNA]</scope>
    <source>
        <strain evidence="2">cv. Punajuju</strain>
    </source>
</reference>